<dbReference type="Gene3D" id="1.20.5.170">
    <property type="match status" value="1"/>
</dbReference>
<dbReference type="Gene3D" id="2.20.70.140">
    <property type="match status" value="1"/>
</dbReference>
<dbReference type="RefSeq" id="WP_005821376.1">
    <property type="nucleotide sequence ID" value="NZ_ACFT01000112.1"/>
</dbReference>
<evidence type="ECO:0000313" key="3">
    <source>
        <dbReference type="Proteomes" id="UP000003394"/>
    </source>
</evidence>
<dbReference type="EMBL" id="ACFT01000112">
    <property type="protein sequence ID" value="EEV25337.1"/>
    <property type="molecule type" value="Genomic_DNA"/>
</dbReference>
<dbReference type="Pfam" id="PF05662">
    <property type="entry name" value="YadA_stalk"/>
    <property type="match status" value="1"/>
</dbReference>
<feature type="domain" description="Trimeric autotransporter adhesin YadA-like stalk" evidence="1">
    <location>
        <begin position="16"/>
        <end position="60"/>
    </location>
</feature>
<dbReference type="InterPro" id="IPR008635">
    <property type="entry name" value="Coiled_stalk_dom"/>
</dbReference>
<name>A0ABP2GTU9_9PAST</name>
<reference evidence="2 3" key="1">
    <citation type="journal article" date="2010" name="Vet. Microbiol.">
        <title>Production of haemolysins by strains of the Actinobacillus minor/porcitonsillarum complex.</title>
        <authorList>
            <person name="Arya G."/>
            <person name="Niven D.F."/>
        </authorList>
    </citation>
    <scope>NUCLEOTIDE SEQUENCE [LARGE SCALE GENOMIC DNA]</scope>
    <source>
        <strain evidence="3">strain 202</strain>
    </source>
</reference>
<feature type="non-terminal residue" evidence="2">
    <location>
        <position position="76"/>
    </location>
</feature>
<evidence type="ECO:0000259" key="1">
    <source>
        <dbReference type="Pfam" id="PF05662"/>
    </source>
</evidence>
<sequence>NGSSITTSGIDAADNKITNVTNGTVSADSQDAVNGSQLYSVQTVADSALQTFTTSVNGVNVETISKDNNDVGFVNG</sequence>
<accession>A0ABP2GTU9</accession>
<feature type="non-terminal residue" evidence="2">
    <location>
        <position position="1"/>
    </location>
</feature>
<dbReference type="InterPro" id="IPR011049">
    <property type="entry name" value="Serralysin-like_metalloprot_C"/>
</dbReference>
<evidence type="ECO:0000313" key="2">
    <source>
        <dbReference type="EMBL" id="EEV25337.1"/>
    </source>
</evidence>
<organism evidence="2 3">
    <name type="scientific">Actinobacillus minor 202</name>
    <dbReference type="NCBI Taxonomy" id="591023"/>
    <lineage>
        <taxon>Bacteria</taxon>
        <taxon>Pseudomonadati</taxon>
        <taxon>Pseudomonadota</taxon>
        <taxon>Gammaproteobacteria</taxon>
        <taxon>Pasteurellales</taxon>
        <taxon>Pasteurellaceae</taxon>
        <taxon>Actinobacillus</taxon>
    </lineage>
</organism>
<keyword evidence="3" id="KW-1185">Reference proteome</keyword>
<proteinExistence type="predicted"/>
<comment type="caution">
    <text evidence="2">The sequence shown here is derived from an EMBL/GenBank/DDBJ whole genome shotgun (WGS) entry which is preliminary data.</text>
</comment>
<dbReference type="SUPFAM" id="SSF101967">
    <property type="entry name" value="Adhesin YadA, collagen-binding domain"/>
    <property type="match status" value="1"/>
</dbReference>
<protein>
    <submittedName>
        <fullName evidence="2">Autotransporter adhesin</fullName>
    </submittedName>
</protein>
<gene>
    <name evidence="2" type="ORF">AM202_03917</name>
</gene>
<dbReference type="Proteomes" id="UP000003394">
    <property type="component" value="Unassembled WGS sequence"/>
</dbReference>